<protein>
    <submittedName>
        <fullName evidence="7">Ulp1 protease domain-containing protein</fullName>
    </submittedName>
</protein>
<dbReference type="InterPro" id="IPR003653">
    <property type="entry name" value="Peptidase_C48_C"/>
</dbReference>
<comment type="caution">
    <text evidence="7">The sequence shown here is derived from an EMBL/GenBank/DDBJ whole genome shotgun (WGS) entry which is preliminary data.</text>
</comment>
<dbReference type="PROSITE" id="PS50600">
    <property type="entry name" value="ULP_PROTEASE"/>
    <property type="match status" value="1"/>
</dbReference>
<sequence length="623" mass="70443">MPPHNPRKRRAEDELLPVYAPKQPRTSPLPGELSARWIRVGKEAMGLFQDTGVVIFNALTNAASLFFGDERENSTQPQQQLAKPSQVPGHHPSYPISSTPSPSKTATLKPSGSGDTVIEPCNTLPSPPPSTSSSEASAVPASNEAGPSKPRLTVKFVPAAPPLRRQAAASDASTSRQPLHSLSNSAAQPDELTRVPPLPTPPPSNTSASSLSPTTNILGLYPQINDAIDAAIVRQSKVKVPRKIKHRQHIFHSQFKASVKDQLKKTREEMERDLYNLRKRTTGFQSSLKEFRGWLGYRERLEVLQKLETLAPSPSLEDLRDAEPTPSLSRTPSNPIASTTYIQRALRDAEKSLLTPKPVVSTPSLSRLRATQAKVSEQIDSRIRPKRPSLPETLPPEDEAKVDELLRKRGVISKCVREQVSDKDLQRLRPGQWLNDEIINFYGQMILCRAEEGKENQRESMLDVHYFSTFFWSKLKNEGYEKARLAKWTKKFDLFSKDVILIPVNHNNSHWTGAAINFRKKRIESYDSMNMDRAQVFKLLRGYLDAEHRNKKKKPFDFTGWVDWTLDDTPQQENGYDCGVFTCQFLETLARGEERFAFTQSNMHYLRRRMIWEIGHAKLRTDI</sequence>
<evidence type="ECO:0000313" key="8">
    <source>
        <dbReference type="Proteomes" id="UP000703269"/>
    </source>
</evidence>
<feature type="domain" description="Ubiquitin-like protease family profile" evidence="6">
    <location>
        <begin position="418"/>
        <end position="589"/>
    </location>
</feature>
<evidence type="ECO:0000256" key="5">
    <source>
        <dbReference type="SAM" id="MobiDB-lite"/>
    </source>
</evidence>
<feature type="compositionally biased region" description="Low complexity" evidence="5">
    <location>
        <begin position="92"/>
        <end position="111"/>
    </location>
</feature>
<dbReference type="GO" id="GO:0006508">
    <property type="term" value="P:proteolysis"/>
    <property type="evidence" value="ECO:0007669"/>
    <property type="project" value="UniProtKB-KW"/>
</dbReference>
<dbReference type="OrthoDB" id="1939479at2759"/>
<reference evidence="7 8" key="1">
    <citation type="submission" date="2021-08" db="EMBL/GenBank/DDBJ databases">
        <title>Draft Genome Sequence of Phanerochaete sordida strain YK-624.</title>
        <authorList>
            <person name="Mori T."/>
            <person name="Dohra H."/>
            <person name="Suzuki T."/>
            <person name="Kawagishi H."/>
            <person name="Hirai H."/>
        </authorList>
    </citation>
    <scope>NUCLEOTIDE SEQUENCE [LARGE SCALE GENOMIC DNA]</scope>
    <source>
        <strain evidence="7 8">YK-624</strain>
    </source>
</reference>
<gene>
    <name evidence="7" type="ORF">PsYK624_038680</name>
</gene>
<feature type="compositionally biased region" description="Polar residues" evidence="5">
    <location>
        <begin position="326"/>
        <end position="336"/>
    </location>
</feature>
<feature type="compositionally biased region" description="Low complexity" evidence="5">
    <location>
        <begin position="131"/>
        <end position="142"/>
    </location>
</feature>
<keyword evidence="4" id="KW-0788">Thiol protease</keyword>
<dbReference type="EMBL" id="BPQB01000007">
    <property type="protein sequence ID" value="GJE87785.1"/>
    <property type="molecule type" value="Genomic_DNA"/>
</dbReference>
<dbReference type="GO" id="GO:0016929">
    <property type="term" value="F:deSUMOylase activity"/>
    <property type="evidence" value="ECO:0007669"/>
    <property type="project" value="TreeGrafter"/>
</dbReference>
<dbReference type="Gene3D" id="3.40.395.10">
    <property type="entry name" value="Adenoviral Proteinase, Chain A"/>
    <property type="match status" value="1"/>
</dbReference>
<dbReference type="GO" id="GO:0080090">
    <property type="term" value="P:regulation of primary metabolic process"/>
    <property type="evidence" value="ECO:0007669"/>
    <property type="project" value="UniProtKB-ARBA"/>
</dbReference>
<evidence type="ECO:0000256" key="2">
    <source>
        <dbReference type="ARBA" id="ARBA00022670"/>
    </source>
</evidence>
<evidence type="ECO:0000256" key="1">
    <source>
        <dbReference type="ARBA" id="ARBA00005234"/>
    </source>
</evidence>
<dbReference type="Pfam" id="PF02902">
    <property type="entry name" value="Peptidase_C48"/>
    <property type="match status" value="1"/>
</dbReference>
<evidence type="ECO:0000256" key="3">
    <source>
        <dbReference type="ARBA" id="ARBA00022801"/>
    </source>
</evidence>
<comment type="similarity">
    <text evidence="1">Belongs to the peptidase C48 family.</text>
</comment>
<dbReference type="SUPFAM" id="SSF54001">
    <property type="entry name" value="Cysteine proteinases"/>
    <property type="match status" value="1"/>
</dbReference>
<keyword evidence="3" id="KW-0378">Hydrolase</keyword>
<feature type="region of interest" description="Disordered" evidence="5">
    <location>
        <begin position="70"/>
        <end position="211"/>
    </location>
</feature>
<accession>A0A9P3G4N2</accession>
<dbReference type="PANTHER" id="PTHR12606:SF141">
    <property type="entry name" value="GH15225P-RELATED"/>
    <property type="match status" value="1"/>
</dbReference>
<dbReference type="GO" id="GO:0016926">
    <property type="term" value="P:protein desumoylation"/>
    <property type="evidence" value="ECO:0007669"/>
    <property type="project" value="TreeGrafter"/>
</dbReference>
<name>A0A9P3G4N2_9APHY</name>
<proteinExistence type="inferred from homology"/>
<organism evidence="7 8">
    <name type="scientific">Phanerochaete sordida</name>
    <dbReference type="NCBI Taxonomy" id="48140"/>
    <lineage>
        <taxon>Eukaryota</taxon>
        <taxon>Fungi</taxon>
        <taxon>Dikarya</taxon>
        <taxon>Basidiomycota</taxon>
        <taxon>Agaricomycotina</taxon>
        <taxon>Agaricomycetes</taxon>
        <taxon>Polyporales</taxon>
        <taxon>Phanerochaetaceae</taxon>
        <taxon>Phanerochaete</taxon>
    </lineage>
</organism>
<dbReference type="InterPro" id="IPR038765">
    <property type="entry name" value="Papain-like_cys_pep_sf"/>
</dbReference>
<evidence type="ECO:0000256" key="4">
    <source>
        <dbReference type="ARBA" id="ARBA00022807"/>
    </source>
</evidence>
<feature type="compositionally biased region" description="Polar residues" evidence="5">
    <location>
        <begin position="74"/>
        <end position="83"/>
    </location>
</feature>
<dbReference type="Proteomes" id="UP000703269">
    <property type="component" value="Unassembled WGS sequence"/>
</dbReference>
<keyword evidence="2 7" id="KW-0645">Protease</keyword>
<feature type="compositionally biased region" description="Polar residues" evidence="5">
    <location>
        <begin position="171"/>
        <end position="187"/>
    </location>
</feature>
<dbReference type="GO" id="GO:0060255">
    <property type="term" value="P:regulation of macromolecule metabolic process"/>
    <property type="evidence" value="ECO:0007669"/>
    <property type="project" value="UniProtKB-ARBA"/>
</dbReference>
<dbReference type="GO" id="GO:0005634">
    <property type="term" value="C:nucleus"/>
    <property type="evidence" value="ECO:0007669"/>
    <property type="project" value="TreeGrafter"/>
</dbReference>
<dbReference type="PANTHER" id="PTHR12606">
    <property type="entry name" value="SENTRIN/SUMO-SPECIFIC PROTEASE"/>
    <property type="match status" value="1"/>
</dbReference>
<evidence type="ECO:0000313" key="7">
    <source>
        <dbReference type="EMBL" id="GJE87785.1"/>
    </source>
</evidence>
<feature type="region of interest" description="Disordered" evidence="5">
    <location>
        <begin position="315"/>
        <end position="336"/>
    </location>
</feature>
<feature type="region of interest" description="Disordered" evidence="5">
    <location>
        <begin position="1"/>
        <end position="30"/>
    </location>
</feature>
<dbReference type="AlphaFoldDB" id="A0A9P3G4N2"/>
<keyword evidence="8" id="KW-1185">Reference proteome</keyword>
<dbReference type="FunFam" id="3.40.395.10:FF:000001">
    <property type="entry name" value="Sentrin-specific protease 1"/>
    <property type="match status" value="1"/>
</dbReference>
<evidence type="ECO:0000259" key="6">
    <source>
        <dbReference type="PROSITE" id="PS50600"/>
    </source>
</evidence>